<feature type="non-terminal residue" evidence="1">
    <location>
        <position position="1"/>
    </location>
</feature>
<accession>A0A9P6CCC7</accession>
<keyword evidence="2" id="KW-1185">Reference proteome</keyword>
<name>A0A9P6CCC7_9AGAR</name>
<feature type="non-terminal residue" evidence="1">
    <location>
        <position position="100"/>
    </location>
</feature>
<dbReference type="Proteomes" id="UP000807353">
    <property type="component" value="Unassembled WGS sequence"/>
</dbReference>
<organism evidence="1 2">
    <name type="scientific">Collybia nuda</name>
    <dbReference type="NCBI Taxonomy" id="64659"/>
    <lineage>
        <taxon>Eukaryota</taxon>
        <taxon>Fungi</taxon>
        <taxon>Dikarya</taxon>
        <taxon>Basidiomycota</taxon>
        <taxon>Agaricomycotina</taxon>
        <taxon>Agaricomycetes</taxon>
        <taxon>Agaricomycetidae</taxon>
        <taxon>Agaricales</taxon>
        <taxon>Tricholomatineae</taxon>
        <taxon>Clitocybaceae</taxon>
        <taxon>Collybia</taxon>
    </lineage>
</organism>
<dbReference type="OrthoDB" id="3054003at2759"/>
<comment type="caution">
    <text evidence="1">The sequence shown here is derived from an EMBL/GenBank/DDBJ whole genome shotgun (WGS) entry which is preliminary data.</text>
</comment>
<evidence type="ECO:0000313" key="2">
    <source>
        <dbReference type="Proteomes" id="UP000807353"/>
    </source>
</evidence>
<sequence length="100" mass="10922">PPIFPKVNQFDGKNFTGFKTRLLITVKARGARRYLEGATYTINSTTDAAPTPWSLPTPSPNEWEICDAWALGLIIFNVKNPIGLGVKIDGTAAEAWTSLT</sequence>
<dbReference type="AlphaFoldDB" id="A0A9P6CCC7"/>
<proteinExistence type="predicted"/>
<reference evidence="1" key="1">
    <citation type="submission" date="2020-11" db="EMBL/GenBank/DDBJ databases">
        <authorList>
            <consortium name="DOE Joint Genome Institute"/>
            <person name="Ahrendt S."/>
            <person name="Riley R."/>
            <person name="Andreopoulos W."/>
            <person name="Labutti K."/>
            <person name="Pangilinan J."/>
            <person name="Ruiz-Duenas F.J."/>
            <person name="Barrasa J.M."/>
            <person name="Sanchez-Garcia M."/>
            <person name="Camarero S."/>
            <person name="Miyauchi S."/>
            <person name="Serrano A."/>
            <person name="Linde D."/>
            <person name="Babiker R."/>
            <person name="Drula E."/>
            <person name="Ayuso-Fernandez I."/>
            <person name="Pacheco R."/>
            <person name="Padilla G."/>
            <person name="Ferreira P."/>
            <person name="Barriuso J."/>
            <person name="Kellner H."/>
            <person name="Castanera R."/>
            <person name="Alfaro M."/>
            <person name="Ramirez L."/>
            <person name="Pisabarro A.G."/>
            <person name="Kuo A."/>
            <person name="Tritt A."/>
            <person name="Lipzen A."/>
            <person name="He G."/>
            <person name="Yan M."/>
            <person name="Ng V."/>
            <person name="Cullen D."/>
            <person name="Martin F."/>
            <person name="Rosso M.-N."/>
            <person name="Henrissat B."/>
            <person name="Hibbett D."/>
            <person name="Martinez A.T."/>
            <person name="Grigoriev I.V."/>
        </authorList>
    </citation>
    <scope>NUCLEOTIDE SEQUENCE</scope>
    <source>
        <strain evidence="1">CBS 247.69</strain>
    </source>
</reference>
<protein>
    <submittedName>
        <fullName evidence="1">Uncharacterized protein</fullName>
    </submittedName>
</protein>
<evidence type="ECO:0000313" key="1">
    <source>
        <dbReference type="EMBL" id="KAF9460492.1"/>
    </source>
</evidence>
<gene>
    <name evidence="1" type="ORF">BDZ94DRAFT_1115587</name>
</gene>
<dbReference type="EMBL" id="MU150298">
    <property type="protein sequence ID" value="KAF9460492.1"/>
    <property type="molecule type" value="Genomic_DNA"/>
</dbReference>